<keyword evidence="2" id="KW-0812">Transmembrane</keyword>
<sequence length="179" mass="18977">MSLSLFGIRVLLAVFSRAIFFLSVFCFTALPAQGSLVERGSSAESLLGHRWPDRCDRCIDDRVSVELLIVELPLAPLLVSLVSQAGGARRESPSGLLLRSDEVPEQPAPPMKSRDGGSAEVPLRQRNVKKSSVLGRLLQGSSVDGGPTGSLTSLIVGIIFTGVGIGLLGFEPCANFRCA</sequence>
<evidence type="ECO:0000256" key="1">
    <source>
        <dbReference type="SAM" id="MobiDB-lite"/>
    </source>
</evidence>
<name>A0A6B0UZ13_IXORI</name>
<feature type="transmembrane region" description="Helical" evidence="2">
    <location>
        <begin position="6"/>
        <end position="30"/>
    </location>
</feature>
<proteinExistence type="predicted"/>
<evidence type="ECO:0000313" key="3">
    <source>
        <dbReference type="EMBL" id="MXU95150.1"/>
    </source>
</evidence>
<feature type="region of interest" description="Disordered" evidence="1">
    <location>
        <begin position="91"/>
        <end position="122"/>
    </location>
</feature>
<dbReference type="EMBL" id="GIFC01013067">
    <property type="protein sequence ID" value="MXU95150.1"/>
    <property type="molecule type" value="Transcribed_RNA"/>
</dbReference>
<reference evidence="3" key="1">
    <citation type="submission" date="2019-12" db="EMBL/GenBank/DDBJ databases">
        <title>An insight into the sialome of adult female Ixodes ricinus ticks feeding for 6 days.</title>
        <authorList>
            <person name="Perner J."/>
            <person name="Ribeiro J.M.C."/>
        </authorList>
    </citation>
    <scope>NUCLEOTIDE SEQUENCE</scope>
    <source>
        <strain evidence="3">Semi-engorged</strain>
        <tissue evidence="3">Salivary glands</tissue>
    </source>
</reference>
<organism evidence="3">
    <name type="scientific">Ixodes ricinus</name>
    <name type="common">Common tick</name>
    <name type="synonym">Acarus ricinus</name>
    <dbReference type="NCBI Taxonomy" id="34613"/>
    <lineage>
        <taxon>Eukaryota</taxon>
        <taxon>Metazoa</taxon>
        <taxon>Ecdysozoa</taxon>
        <taxon>Arthropoda</taxon>
        <taxon>Chelicerata</taxon>
        <taxon>Arachnida</taxon>
        <taxon>Acari</taxon>
        <taxon>Parasitiformes</taxon>
        <taxon>Ixodida</taxon>
        <taxon>Ixodoidea</taxon>
        <taxon>Ixodidae</taxon>
        <taxon>Ixodinae</taxon>
        <taxon>Ixodes</taxon>
    </lineage>
</organism>
<protein>
    <submittedName>
        <fullName evidence="3">Uncharacterized protein</fullName>
    </submittedName>
</protein>
<feature type="transmembrane region" description="Helical" evidence="2">
    <location>
        <begin position="151"/>
        <end position="170"/>
    </location>
</feature>
<keyword evidence="2" id="KW-1133">Transmembrane helix</keyword>
<keyword evidence="2" id="KW-0472">Membrane</keyword>
<evidence type="ECO:0000256" key="2">
    <source>
        <dbReference type="SAM" id="Phobius"/>
    </source>
</evidence>
<dbReference type="AlphaFoldDB" id="A0A6B0UZ13"/>
<accession>A0A6B0UZ13</accession>